<dbReference type="KEGG" id="lhw:BSQ49_06035"/>
<gene>
    <name evidence="1" type="ORF">BSQ49_06035</name>
</gene>
<organism evidence="1 2">
    <name type="scientific">Liquorilactobacillus hordei</name>
    <dbReference type="NCBI Taxonomy" id="468911"/>
    <lineage>
        <taxon>Bacteria</taxon>
        <taxon>Bacillati</taxon>
        <taxon>Bacillota</taxon>
        <taxon>Bacilli</taxon>
        <taxon>Lactobacillales</taxon>
        <taxon>Lactobacillaceae</taxon>
        <taxon>Liquorilactobacillus</taxon>
    </lineage>
</organism>
<evidence type="ECO:0000313" key="1">
    <source>
        <dbReference type="EMBL" id="AUJ29788.1"/>
    </source>
</evidence>
<dbReference type="Proteomes" id="UP000314960">
    <property type="component" value="Chromosome"/>
</dbReference>
<dbReference type="EMBL" id="CP018176">
    <property type="protein sequence ID" value="AUJ29788.1"/>
    <property type="molecule type" value="Genomic_DNA"/>
</dbReference>
<dbReference type="RefSeq" id="WP_141053536.1">
    <property type="nucleotide sequence ID" value="NZ_CP018176.1"/>
</dbReference>
<evidence type="ECO:0000313" key="2">
    <source>
        <dbReference type="Proteomes" id="UP000314960"/>
    </source>
</evidence>
<accession>A0A3Q8CXJ4</accession>
<protein>
    <submittedName>
        <fullName evidence="1">DUF4865 domain-containing protein</fullName>
    </submittedName>
</protein>
<reference evidence="1 2" key="1">
    <citation type="submission" date="2016-11" db="EMBL/GenBank/DDBJ databases">
        <title>Interaction between Lactobacillus species and yeast in water kefir.</title>
        <authorList>
            <person name="Behr J."/>
            <person name="Xu D."/>
            <person name="Vogel R.F."/>
        </authorList>
    </citation>
    <scope>NUCLEOTIDE SEQUENCE [LARGE SCALE GENOMIC DNA]</scope>
    <source>
        <strain evidence="1 2">TMW 1.1822</strain>
    </source>
</reference>
<proteinExistence type="predicted"/>
<dbReference type="InterPro" id="IPR032349">
    <property type="entry name" value="DUF4865"/>
</dbReference>
<name>A0A3Q8CXJ4_9LACO</name>
<dbReference type="AlphaFoldDB" id="A0A3Q8CXJ4"/>
<dbReference type="Pfam" id="PF16157">
    <property type="entry name" value="DUF4865"/>
    <property type="match status" value="1"/>
</dbReference>
<sequence length="175" mass="20228">MDAMRYDITLPADYDMNIIRNRVRDNGHLMDGFNGLLFKAFLISEKSQGELSNSYSPLYVWKDSEGMNKFIFNGFFDNILQSFGWQNIEIGITTVVKLEENFKKSKYVIEKTDDILPGDTLQNTNLSATLSDTESGKLIIYNPDKWKKVTFSFSEARPKKENNIRCFEILHISTQ</sequence>